<reference evidence="1" key="1">
    <citation type="submission" date="2021-03" db="EMBL/GenBank/DDBJ databases">
        <title>Evolutionary priming and transition to the ectomycorrhizal habit in an iconic lineage of mushroom-forming fungi: is preadaptation a requirement?</title>
        <authorList>
            <consortium name="DOE Joint Genome Institute"/>
            <person name="Looney B.P."/>
            <person name="Miyauchi S."/>
            <person name="Morin E."/>
            <person name="Drula E."/>
            <person name="Courty P.E."/>
            <person name="Chicoki N."/>
            <person name="Fauchery L."/>
            <person name="Kohler A."/>
            <person name="Kuo A."/>
            <person name="LaButti K."/>
            <person name="Pangilinan J."/>
            <person name="Lipzen A."/>
            <person name="Riley R."/>
            <person name="Andreopoulos W."/>
            <person name="He G."/>
            <person name="Johnson J."/>
            <person name="Barry K.W."/>
            <person name="Grigoriev I.V."/>
            <person name="Nagy L."/>
            <person name="Hibbett D."/>
            <person name="Henrissat B."/>
            <person name="Matheny P.B."/>
            <person name="Labbe J."/>
            <person name="Martin A.F."/>
        </authorList>
    </citation>
    <scope>NUCLEOTIDE SEQUENCE</scope>
    <source>
        <strain evidence="1">BPL698</strain>
    </source>
</reference>
<comment type="caution">
    <text evidence="1">The sequence shown here is derived from an EMBL/GenBank/DDBJ whole genome shotgun (WGS) entry which is preliminary data.</text>
</comment>
<name>A0ACC0TUC1_9AGAM</name>
<proteinExistence type="predicted"/>
<evidence type="ECO:0000313" key="2">
    <source>
        <dbReference type="Proteomes" id="UP001207468"/>
    </source>
</evidence>
<gene>
    <name evidence="1" type="ORF">F5148DRAFT_1153562</name>
</gene>
<dbReference type="EMBL" id="JAGFNK010000613">
    <property type="protein sequence ID" value="KAI9447030.1"/>
    <property type="molecule type" value="Genomic_DNA"/>
</dbReference>
<keyword evidence="2" id="KW-1185">Reference proteome</keyword>
<dbReference type="Proteomes" id="UP001207468">
    <property type="component" value="Unassembled WGS sequence"/>
</dbReference>
<accession>A0ACC0TUC1</accession>
<sequence>MISGFQRPPILSSVKVTGHPAWMARLFSWYLLWGSLGNITKPLAQRLIEAKQQVTVISSKAARAAEIEALGATAAIGDLNDTDFLTKTFTGADAVYTMVPPGESENRKQQMRKEGDSLVAAVKAAGIKKVVNLSSIEQAFNALDGVDVKHLRPGFFYVNLFNNIGMIKHGGIYGDNYGANAEVVMVHPADIAAAAAEELLSLSFTGKSFRYVIDDIRAAKDVATAFKGMMQAGMGEDLALNFVEMGQAVRSGEMFADFNQHTVQQGKIKLEDFAKEFAAAYAKG</sequence>
<protein>
    <submittedName>
        <fullName evidence="1">NmrA family protein</fullName>
    </submittedName>
</protein>
<organism evidence="1 2">
    <name type="scientific">Russula earlei</name>
    <dbReference type="NCBI Taxonomy" id="71964"/>
    <lineage>
        <taxon>Eukaryota</taxon>
        <taxon>Fungi</taxon>
        <taxon>Dikarya</taxon>
        <taxon>Basidiomycota</taxon>
        <taxon>Agaricomycotina</taxon>
        <taxon>Agaricomycetes</taxon>
        <taxon>Russulales</taxon>
        <taxon>Russulaceae</taxon>
        <taxon>Russula</taxon>
    </lineage>
</organism>
<evidence type="ECO:0000313" key="1">
    <source>
        <dbReference type="EMBL" id="KAI9447030.1"/>
    </source>
</evidence>